<feature type="domain" description="Acyltransferase 3" evidence="2">
    <location>
        <begin position="34"/>
        <end position="362"/>
    </location>
</feature>
<dbReference type="Proteomes" id="UP000242444">
    <property type="component" value="Unassembled WGS sequence"/>
</dbReference>
<keyword evidence="4" id="KW-0012">Acyltransferase</keyword>
<gene>
    <name evidence="4" type="ORF">CFN78_08920</name>
</gene>
<feature type="transmembrane region" description="Helical" evidence="1">
    <location>
        <begin position="197"/>
        <end position="217"/>
    </location>
</feature>
<feature type="transmembrane region" description="Helical" evidence="1">
    <location>
        <begin position="282"/>
        <end position="302"/>
    </location>
</feature>
<proteinExistence type="predicted"/>
<feature type="transmembrane region" description="Helical" evidence="1">
    <location>
        <begin position="254"/>
        <end position="276"/>
    </location>
</feature>
<dbReference type="GO" id="GO:0016020">
    <property type="term" value="C:membrane"/>
    <property type="evidence" value="ECO:0007669"/>
    <property type="project" value="TreeGrafter"/>
</dbReference>
<feature type="transmembrane region" description="Helical" evidence="1">
    <location>
        <begin position="385"/>
        <end position="403"/>
    </location>
</feature>
<feature type="domain" description="SGNH" evidence="3">
    <location>
        <begin position="457"/>
        <end position="677"/>
    </location>
</feature>
<dbReference type="EMBL" id="NKYE01000004">
    <property type="protein sequence ID" value="OZM73638.1"/>
    <property type="molecule type" value="Genomic_DNA"/>
</dbReference>
<keyword evidence="5" id="KW-1185">Reference proteome</keyword>
<reference evidence="4 5" key="1">
    <citation type="submission" date="2017-07" db="EMBL/GenBank/DDBJ databases">
        <title>Amycolatopsis antarcticus sp. nov., isolated from the surface of an Antarcticus brown macroalga.</title>
        <authorList>
            <person name="Wang J."/>
            <person name="Leiva S."/>
            <person name="Huang J."/>
            <person name="Huang Y."/>
        </authorList>
    </citation>
    <scope>NUCLEOTIDE SEQUENCE [LARGE SCALE GENOMIC DNA]</scope>
    <source>
        <strain evidence="4 5">AU-G6</strain>
    </source>
</reference>
<keyword evidence="1" id="KW-0812">Transmembrane</keyword>
<dbReference type="PANTHER" id="PTHR23028">
    <property type="entry name" value="ACETYLTRANSFERASE"/>
    <property type="match status" value="1"/>
</dbReference>
<feature type="transmembrane region" description="Helical" evidence="1">
    <location>
        <begin position="97"/>
        <end position="116"/>
    </location>
</feature>
<feature type="transmembrane region" description="Helical" evidence="1">
    <location>
        <begin position="342"/>
        <end position="365"/>
    </location>
</feature>
<dbReference type="GO" id="GO:0009103">
    <property type="term" value="P:lipopolysaccharide biosynthetic process"/>
    <property type="evidence" value="ECO:0007669"/>
    <property type="project" value="TreeGrafter"/>
</dbReference>
<evidence type="ECO:0000313" key="5">
    <source>
        <dbReference type="Proteomes" id="UP000242444"/>
    </source>
</evidence>
<dbReference type="GO" id="GO:0016747">
    <property type="term" value="F:acyltransferase activity, transferring groups other than amino-acyl groups"/>
    <property type="evidence" value="ECO:0007669"/>
    <property type="project" value="InterPro"/>
</dbReference>
<dbReference type="InterPro" id="IPR043968">
    <property type="entry name" value="SGNH"/>
</dbReference>
<keyword evidence="1" id="KW-0472">Membrane</keyword>
<keyword evidence="1" id="KW-1133">Transmembrane helix</keyword>
<feature type="transmembrane region" description="Helical" evidence="1">
    <location>
        <begin position="59"/>
        <end position="76"/>
    </location>
</feature>
<dbReference type="RefSeq" id="WP_094862155.1">
    <property type="nucleotide sequence ID" value="NZ_NKYE01000004.1"/>
</dbReference>
<name>A0A263D6H8_9PSEU</name>
<feature type="transmembrane region" description="Helical" evidence="1">
    <location>
        <begin position="167"/>
        <end position="185"/>
    </location>
</feature>
<evidence type="ECO:0000259" key="3">
    <source>
        <dbReference type="Pfam" id="PF19040"/>
    </source>
</evidence>
<organism evidence="4 5">
    <name type="scientific">Amycolatopsis antarctica</name>
    <dbReference type="NCBI Taxonomy" id="1854586"/>
    <lineage>
        <taxon>Bacteria</taxon>
        <taxon>Bacillati</taxon>
        <taxon>Actinomycetota</taxon>
        <taxon>Actinomycetes</taxon>
        <taxon>Pseudonocardiales</taxon>
        <taxon>Pseudonocardiaceae</taxon>
        <taxon>Amycolatopsis</taxon>
    </lineage>
</organism>
<sequence>MTDLRTDPIGFPAVASDGTAGGPRVADKRRFRPEIQGLRALAVLLVVVYHVWLGRVSGGVDVFFLITGFLITGQLFRAAGRGGIRFGPMWGRMIRRLFPAALTVLLVTMAASTVLLPETRWLQTIREIIASALYFENWRLAVDSVDYFAQHQAASVVQHFWSLSIQGQFYLVWPLLVALVAVVAARTRTNLRATLGGTLAVVFAASLAYSVVLTVTNQPLAYFSSLTRVWEFALGGLLALFLDAVVLPGAVRVVLGWLGVLALVSCGLVLQVGTVFPGYLALWPTLAAVLVIVAGSTGSAAGADRFLSARPLRYLGKLSYSLYLWHWPVLVLHLVAQNRSEPSLLTGALVIAFSLALSALTYHLVETPLREPRPGPRPTWAAYRLGAIALVPVLVAALSWQWISTDRATAQTSAIGDVDHPGAAALQDGFEYRGSPDAELVPPLLTVNDDYGRINDCVTPDGSQVKLCSSPTAGTPERRIMVVGDSHAQQLIGAMVPMAETRNWQIVSAIHWGCPLTADAEESEATYGECSDWNEDLVREIDRTRPDAVVTLASRDAGAGKTERTPQGYVDQWRKLEQLGIPVVAIRDNPRFDTKPVDCVQASGPYSPECDVPRSEVYASEPPYTSMETPPNVSYMDLSDHYCRPDVCPAVVGNVVVYLDDDHITATYMRTVAPLIQQEFEDALGWR</sequence>
<dbReference type="PANTHER" id="PTHR23028:SF53">
    <property type="entry name" value="ACYL_TRANSF_3 DOMAIN-CONTAINING PROTEIN"/>
    <property type="match status" value="1"/>
</dbReference>
<dbReference type="InParanoid" id="A0A263D6H8"/>
<evidence type="ECO:0000256" key="1">
    <source>
        <dbReference type="SAM" id="Phobius"/>
    </source>
</evidence>
<feature type="transmembrane region" description="Helical" evidence="1">
    <location>
        <begin position="37"/>
        <end position="53"/>
    </location>
</feature>
<dbReference type="OrthoDB" id="3404679at2"/>
<dbReference type="Pfam" id="PF19040">
    <property type="entry name" value="SGNH"/>
    <property type="match status" value="1"/>
</dbReference>
<feature type="transmembrane region" description="Helical" evidence="1">
    <location>
        <begin position="229"/>
        <end position="247"/>
    </location>
</feature>
<dbReference type="Pfam" id="PF01757">
    <property type="entry name" value="Acyl_transf_3"/>
    <property type="match status" value="1"/>
</dbReference>
<keyword evidence="4" id="KW-0808">Transferase</keyword>
<evidence type="ECO:0000259" key="2">
    <source>
        <dbReference type="Pfam" id="PF01757"/>
    </source>
</evidence>
<accession>A0A263D6H8</accession>
<comment type="caution">
    <text evidence="4">The sequence shown here is derived from an EMBL/GenBank/DDBJ whole genome shotgun (WGS) entry which is preliminary data.</text>
</comment>
<dbReference type="InterPro" id="IPR050879">
    <property type="entry name" value="Acyltransferase_3"/>
</dbReference>
<evidence type="ECO:0000313" key="4">
    <source>
        <dbReference type="EMBL" id="OZM73638.1"/>
    </source>
</evidence>
<dbReference type="AlphaFoldDB" id="A0A263D6H8"/>
<dbReference type="InterPro" id="IPR002656">
    <property type="entry name" value="Acyl_transf_3_dom"/>
</dbReference>
<protein>
    <submittedName>
        <fullName evidence="4">Acyltransferase</fullName>
    </submittedName>
</protein>